<proteinExistence type="predicted"/>
<organism evidence="1 2">
    <name type="scientific">Vibrio chemaguriensis</name>
    <dbReference type="NCBI Taxonomy" id="2527672"/>
    <lineage>
        <taxon>Bacteria</taxon>
        <taxon>Pseudomonadati</taxon>
        <taxon>Pseudomonadota</taxon>
        <taxon>Gammaproteobacteria</taxon>
        <taxon>Vibrionales</taxon>
        <taxon>Vibrionaceae</taxon>
        <taxon>Vibrio</taxon>
    </lineage>
</organism>
<dbReference type="EMBL" id="SHOE01000009">
    <property type="protein sequence ID" value="NKJ68211.1"/>
    <property type="molecule type" value="Genomic_DNA"/>
</dbReference>
<sequence>MKPLGTNSAAENGLTTPKSAFGKLISQRGLSTKSMKPRGIYNTRENVISASKSVFAPTNSPSGVATKNRLSIALLCQHQWTKQPLGQLQNFGLKTAENELGPTTMNL</sequence>
<gene>
    <name evidence="1" type="ORF">EX191_10460</name>
</gene>
<comment type="caution">
    <text evidence="1">The sequence shown here is derived from an EMBL/GenBank/DDBJ whole genome shotgun (WGS) entry which is preliminary data.</text>
</comment>
<evidence type="ECO:0000313" key="1">
    <source>
        <dbReference type="EMBL" id="NKJ68211.1"/>
    </source>
</evidence>
<name>A0ABX1HXH4_9VIBR</name>
<dbReference type="RefSeq" id="WP_193447679.1">
    <property type="nucleotide sequence ID" value="NZ_SHOE01000009.1"/>
</dbReference>
<accession>A0ABX1HXH4</accession>
<protein>
    <submittedName>
        <fullName evidence="1">Uncharacterized protein</fullName>
    </submittedName>
</protein>
<evidence type="ECO:0000313" key="2">
    <source>
        <dbReference type="Proteomes" id="UP000778757"/>
    </source>
</evidence>
<dbReference type="Proteomes" id="UP000778757">
    <property type="component" value="Unassembled WGS sequence"/>
</dbReference>
<reference evidence="1 2" key="1">
    <citation type="journal article" date="2019" name="Curr. Microbiol.">
        <title>Vibrio chemaguriensis sp. nov., from Sundarbans, Bay of Bengal.</title>
        <authorList>
            <person name="Ghosh A."/>
            <person name="Bhadury P."/>
        </authorList>
    </citation>
    <scope>NUCLEOTIDE SEQUENCE [LARGE SCALE GENOMIC DNA]</scope>
    <source>
        <strain evidence="1 2">Iso1</strain>
    </source>
</reference>
<keyword evidence="2" id="KW-1185">Reference proteome</keyword>